<feature type="domain" description="Outer membrane protein beta-barrel" evidence="6">
    <location>
        <begin position="50"/>
        <end position="241"/>
    </location>
</feature>
<keyword evidence="3" id="KW-0472">Membrane</keyword>
<keyword evidence="8" id="KW-1185">Reference proteome</keyword>
<feature type="chain" id="PRO_5046562796" evidence="5">
    <location>
        <begin position="29"/>
        <end position="241"/>
    </location>
</feature>
<evidence type="ECO:0000256" key="4">
    <source>
        <dbReference type="ARBA" id="ARBA00038306"/>
    </source>
</evidence>
<name>A0ABX7JH50_9RHOB</name>
<proteinExistence type="inferred from homology"/>
<reference evidence="7 8" key="1">
    <citation type="submission" date="2021-02" db="EMBL/GenBank/DDBJ databases">
        <title>Paracoccus methylovroum sp.nov., a new methanol and methylamine utilizing methylotrophic denitrifer.</title>
        <authorList>
            <person name="Timsy T."/>
            <person name="Behrendt U."/>
            <person name="Ulrich A."/>
            <person name="Spanner T."/>
            <person name="Foesel B.U."/>
            <person name="Horn M.A."/>
            <person name="Kolb S."/>
        </authorList>
    </citation>
    <scope>NUCLEOTIDE SEQUENCE [LARGE SCALE GENOMIC DNA]</scope>
    <source>
        <strain evidence="7 8">H4-D09</strain>
    </source>
</reference>
<dbReference type="InterPro" id="IPR027385">
    <property type="entry name" value="Beta-barrel_OMP"/>
</dbReference>
<comment type="subcellular location">
    <subcellularLocation>
        <location evidence="1">Membrane</location>
    </subcellularLocation>
</comment>
<comment type="similarity">
    <text evidence="4">Belongs to the Omp25/RopB family.</text>
</comment>
<protein>
    <submittedName>
        <fullName evidence="7">Porin family protein</fullName>
    </submittedName>
</protein>
<dbReference type="Pfam" id="PF13505">
    <property type="entry name" value="OMP_b-brl"/>
    <property type="match status" value="1"/>
</dbReference>
<accession>A0ABX7JH50</accession>
<evidence type="ECO:0000256" key="5">
    <source>
        <dbReference type="SAM" id="SignalP"/>
    </source>
</evidence>
<dbReference type="InterPro" id="IPR051692">
    <property type="entry name" value="OMP-like"/>
</dbReference>
<sequence>MCAACMKAPLATAVAISLTLGTALSANAGGYTPTVVEPSVVAPIVDSAPVSDWTGGYAGLTLGYAFGGDDRVGISDNAGMVDSDIDKLELSGANAGIRLGYRWQSDRWVFGPELGFEGGNIKDSFSTAGYDAESKIKNVLALRAKVGYALDNDVLLYGIVGAARAKVDYSVTGNGADIRDDYSKTGYIVGLGAEKKLSERMSVTGEYEYANFGKETVTDGTFETRATPDYHNIKLGLNFKF</sequence>
<dbReference type="Proteomes" id="UP000663629">
    <property type="component" value="Chromosome 1"/>
</dbReference>
<dbReference type="InterPro" id="IPR006315">
    <property type="entry name" value="OM_autotransptr_brl_dom"/>
</dbReference>
<organism evidence="7 8">
    <name type="scientific">Paracoccus methylovorus</name>
    <dbReference type="NCBI Taxonomy" id="2812658"/>
    <lineage>
        <taxon>Bacteria</taxon>
        <taxon>Pseudomonadati</taxon>
        <taxon>Pseudomonadota</taxon>
        <taxon>Alphaproteobacteria</taxon>
        <taxon>Rhodobacterales</taxon>
        <taxon>Paracoccaceae</taxon>
        <taxon>Paracoccus</taxon>
    </lineage>
</organism>
<dbReference type="PANTHER" id="PTHR34001:SF3">
    <property type="entry name" value="BLL7405 PROTEIN"/>
    <property type="match status" value="1"/>
</dbReference>
<evidence type="ECO:0000256" key="3">
    <source>
        <dbReference type="ARBA" id="ARBA00023136"/>
    </source>
</evidence>
<gene>
    <name evidence="7" type="ORF">JWJ88_09910</name>
</gene>
<dbReference type="PANTHER" id="PTHR34001">
    <property type="entry name" value="BLL7405 PROTEIN"/>
    <property type="match status" value="1"/>
</dbReference>
<dbReference type="EMBL" id="CP070368">
    <property type="protein sequence ID" value="QRZ12901.1"/>
    <property type="molecule type" value="Genomic_DNA"/>
</dbReference>
<dbReference type="NCBIfam" id="TIGR01414">
    <property type="entry name" value="autotrans_barl"/>
    <property type="match status" value="1"/>
</dbReference>
<evidence type="ECO:0000256" key="2">
    <source>
        <dbReference type="ARBA" id="ARBA00022729"/>
    </source>
</evidence>
<feature type="signal peptide" evidence="5">
    <location>
        <begin position="1"/>
        <end position="28"/>
    </location>
</feature>
<evidence type="ECO:0000256" key="1">
    <source>
        <dbReference type="ARBA" id="ARBA00004370"/>
    </source>
</evidence>
<evidence type="ECO:0000259" key="6">
    <source>
        <dbReference type="Pfam" id="PF13505"/>
    </source>
</evidence>
<evidence type="ECO:0000313" key="8">
    <source>
        <dbReference type="Proteomes" id="UP000663629"/>
    </source>
</evidence>
<evidence type="ECO:0000313" key="7">
    <source>
        <dbReference type="EMBL" id="QRZ12901.1"/>
    </source>
</evidence>
<dbReference type="InterPro" id="IPR011250">
    <property type="entry name" value="OMP/PagP_B-barrel"/>
</dbReference>
<keyword evidence="2 5" id="KW-0732">Signal</keyword>
<dbReference type="SUPFAM" id="SSF56925">
    <property type="entry name" value="OMPA-like"/>
    <property type="match status" value="1"/>
</dbReference>
<dbReference type="Gene3D" id="2.40.160.20">
    <property type="match status" value="1"/>
</dbReference>